<feature type="transmembrane region" description="Helical" evidence="6">
    <location>
        <begin position="186"/>
        <end position="205"/>
    </location>
</feature>
<evidence type="ECO:0000256" key="4">
    <source>
        <dbReference type="ARBA" id="ARBA00023136"/>
    </source>
</evidence>
<feature type="transmembrane region" description="Helical" evidence="6">
    <location>
        <begin position="153"/>
        <end position="174"/>
    </location>
</feature>
<dbReference type="EMBL" id="JACHEB010000003">
    <property type="protein sequence ID" value="MBB5328019.1"/>
    <property type="molecule type" value="Genomic_DNA"/>
</dbReference>
<feature type="transmembrane region" description="Helical" evidence="6">
    <location>
        <begin position="44"/>
        <end position="62"/>
    </location>
</feature>
<feature type="compositionally biased region" description="Low complexity" evidence="5">
    <location>
        <begin position="283"/>
        <end position="300"/>
    </location>
</feature>
<evidence type="ECO:0000313" key="8">
    <source>
        <dbReference type="EMBL" id="MBB5328019.1"/>
    </source>
</evidence>
<evidence type="ECO:0000256" key="1">
    <source>
        <dbReference type="ARBA" id="ARBA00004141"/>
    </source>
</evidence>
<feature type="compositionally biased region" description="Polar residues" evidence="5">
    <location>
        <begin position="327"/>
        <end position="340"/>
    </location>
</feature>
<dbReference type="Proteomes" id="UP000535182">
    <property type="component" value="Unassembled WGS sequence"/>
</dbReference>
<dbReference type="InterPro" id="IPR036259">
    <property type="entry name" value="MFS_trans_sf"/>
</dbReference>
<feature type="region of interest" description="Disordered" evidence="5">
    <location>
        <begin position="275"/>
        <end position="340"/>
    </location>
</feature>
<dbReference type="InterPro" id="IPR005829">
    <property type="entry name" value="Sugar_transporter_CS"/>
</dbReference>
<evidence type="ECO:0000313" key="9">
    <source>
        <dbReference type="Proteomes" id="UP000535182"/>
    </source>
</evidence>
<reference evidence="8 9" key="1">
    <citation type="submission" date="2020-08" db="EMBL/GenBank/DDBJ databases">
        <title>Genomic Encyclopedia of Type Strains, Phase IV (KMG-V): Genome sequencing to study the core and pangenomes of soil and plant-associated prokaryotes.</title>
        <authorList>
            <person name="Whitman W."/>
        </authorList>
    </citation>
    <scope>NUCLEOTIDE SEQUENCE [LARGE SCALE GENOMIC DNA]</scope>
    <source>
        <strain evidence="8 9">X5P2</strain>
    </source>
</reference>
<accession>A0A9X0QCX8</accession>
<evidence type="ECO:0000256" key="5">
    <source>
        <dbReference type="SAM" id="MobiDB-lite"/>
    </source>
</evidence>
<dbReference type="PROSITE" id="PS50850">
    <property type="entry name" value="MFS"/>
    <property type="match status" value="1"/>
</dbReference>
<proteinExistence type="predicted"/>
<dbReference type="Gene3D" id="1.20.1250.20">
    <property type="entry name" value="MFS general substrate transporter like domains"/>
    <property type="match status" value="1"/>
</dbReference>
<dbReference type="GO" id="GO:0022857">
    <property type="term" value="F:transmembrane transporter activity"/>
    <property type="evidence" value="ECO:0007669"/>
    <property type="project" value="InterPro"/>
</dbReference>
<dbReference type="AlphaFoldDB" id="A0A9X0QCX8"/>
<dbReference type="PROSITE" id="PS00216">
    <property type="entry name" value="SUGAR_TRANSPORT_1"/>
    <property type="match status" value="1"/>
</dbReference>
<comment type="caution">
    <text evidence="8">The sequence shown here is derived from an EMBL/GenBank/DDBJ whole genome shotgun (WGS) entry which is preliminary data.</text>
</comment>
<name>A0A9X0QCX8_9BACT</name>
<gene>
    <name evidence="8" type="ORF">HDF14_001625</name>
</gene>
<dbReference type="InterPro" id="IPR005828">
    <property type="entry name" value="MFS_sugar_transport-like"/>
</dbReference>
<feature type="compositionally biased region" description="Basic residues" evidence="5">
    <location>
        <begin position="308"/>
        <end position="326"/>
    </location>
</feature>
<evidence type="ECO:0000259" key="7">
    <source>
        <dbReference type="PROSITE" id="PS50850"/>
    </source>
</evidence>
<feature type="transmembrane region" description="Helical" evidence="6">
    <location>
        <begin position="12"/>
        <end position="32"/>
    </location>
</feature>
<keyword evidence="4 6" id="KW-0472">Membrane</keyword>
<comment type="subcellular location">
    <subcellularLocation>
        <location evidence="1">Membrane</location>
        <topology evidence="1">Multi-pass membrane protein</topology>
    </subcellularLocation>
</comment>
<evidence type="ECO:0000256" key="3">
    <source>
        <dbReference type="ARBA" id="ARBA00022989"/>
    </source>
</evidence>
<evidence type="ECO:0000256" key="6">
    <source>
        <dbReference type="SAM" id="Phobius"/>
    </source>
</evidence>
<feature type="transmembrane region" description="Helical" evidence="6">
    <location>
        <begin position="211"/>
        <end position="229"/>
    </location>
</feature>
<feature type="domain" description="Major facilitator superfamily (MFS) profile" evidence="7">
    <location>
        <begin position="1"/>
        <end position="340"/>
    </location>
</feature>
<dbReference type="Pfam" id="PF00083">
    <property type="entry name" value="Sugar_tr"/>
    <property type="match status" value="1"/>
</dbReference>
<dbReference type="InterPro" id="IPR020846">
    <property type="entry name" value="MFS_dom"/>
</dbReference>
<feature type="transmembrane region" description="Helical" evidence="6">
    <location>
        <begin position="115"/>
        <end position="133"/>
    </location>
</feature>
<dbReference type="PANTHER" id="PTHR24064">
    <property type="entry name" value="SOLUTE CARRIER FAMILY 22 MEMBER"/>
    <property type="match status" value="1"/>
</dbReference>
<dbReference type="GO" id="GO:0016020">
    <property type="term" value="C:membrane"/>
    <property type="evidence" value="ECO:0007669"/>
    <property type="project" value="UniProtKB-SubCell"/>
</dbReference>
<keyword evidence="2 6" id="KW-0812">Transmembrane</keyword>
<protein>
    <submittedName>
        <fullName evidence="8">MFS family permease</fullName>
    </submittedName>
</protein>
<keyword evidence="9" id="KW-1185">Reference proteome</keyword>
<sequence>MSEYSGKAHRGMLVSLVFSMQAAGLIVGPLLAATLLSTHISHDITWRILVAFGALPALAVYWSRRHLKETPSFLKAAGHEEGGSGKLKPAGQYDKKTHSVSFWDGFHRLIDNKMILSRLIGASVAWFLMDFAYYGNTVSSPLVLSALNGDHTILQKTITQLGIFALFAAPGYAVAALTMDKLGRKIIQILGFGMMAITFGLLAAIPNIEKLVYPFLIIYGLSYFFTEFGPNATTFVYPSEIFPVKVRTTGHGIAAAMGKIGGFLSVFTSPSSCTGTAYPPPKAQQQSSAFSASSPSSCSPKPKEKALKNSRRNHQHPSRKPPRKNKNNITEGTQLVTASH</sequence>
<evidence type="ECO:0000256" key="2">
    <source>
        <dbReference type="ARBA" id="ARBA00022692"/>
    </source>
</evidence>
<organism evidence="8 9">
    <name type="scientific">Tunturiibacter gelidiferens</name>
    <dbReference type="NCBI Taxonomy" id="3069689"/>
    <lineage>
        <taxon>Bacteria</taxon>
        <taxon>Pseudomonadati</taxon>
        <taxon>Acidobacteriota</taxon>
        <taxon>Terriglobia</taxon>
        <taxon>Terriglobales</taxon>
        <taxon>Acidobacteriaceae</taxon>
        <taxon>Tunturiibacter</taxon>
    </lineage>
</organism>
<dbReference type="SUPFAM" id="SSF103473">
    <property type="entry name" value="MFS general substrate transporter"/>
    <property type="match status" value="1"/>
</dbReference>
<keyword evidence="3 6" id="KW-1133">Transmembrane helix</keyword>